<evidence type="ECO:0000313" key="3">
    <source>
        <dbReference type="Proteomes" id="UP000000674"/>
    </source>
</evidence>
<keyword evidence="3" id="KW-1185">Reference proteome</keyword>
<dbReference type="KEGG" id="mtp:Mthe_0571"/>
<organism evidence="2 3">
    <name type="scientific">Methanothrix thermoacetophila (strain DSM 6194 / JCM 14653 / NBRC 101360 / PT)</name>
    <name type="common">Methanosaeta thermophila</name>
    <dbReference type="NCBI Taxonomy" id="349307"/>
    <lineage>
        <taxon>Archaea</taxon>
        <taxon>Methanobacteriati</taxon>
        <taxon>Methanobacteriota</taxon>
        <taxon>Stenosarchaea group</taxon>
        <taxon>Methanomicrobia</taxon>
        <taxon>Methanotrichales</taxon>
        <taxon>Methanotrichaceae</taxon>
        <taxon>Methanothrix</taxon>
    </lineage>
</organism>
<dbReference type="AlphaFoldDB" id="A0B6N8"/>
<dbReference type="PIRSF" id="PIRSF005636">
    <property type="entry name" value="McrD"/>
    <property type="match status" value="1"/>
</dbReference>
<dbReference type="Pfam" id="PF02505">
    <property type="entry name" value="MCR_D"/>
    <property type="match status" value="1"/>
</dbReference>
<evidence type="ECO:0000313" key="2">
    <source>
        <dbReference type="EMBL" id="ABK14362.1"/>
    </source>
</evidence>
<dbReference type="EMBL" id="CP000477">
    <property type="protein sequence ID" value="ABK14362.1"/>
    <property type="molecule type" value="Genomic_DNA"/>
</dbReference>
<dbReference type="Proteomes" id="UP000000674">
    <property type="component" value="Chromosome"/>
</dbReference>
<sequence length="170" mass="19122">MVTIKSDTDSEPVQVEIFPSRFLSPETTQKLLNELYKSGGIVRMMIQGPNLPRTVTYGPGKGLPIEEHRNLLVEVGGEVLELRVKVGRIRLELEGEEFLPGIEAACERALPFSFQIKRGKFFRDISTISDYAKYGKDADKRILGLVDPRAKKESALAILSEKDSDEKEER</sequence>
<evidence type="ECO:0000256" key="1">
    <source>
        <dbReference type="ARBA" id="ARBA00022994"/>
    </source>
</evidence>
<dbReference type="NCBIfam" id="TIGR03260">
    <property type="entry name" value="met_CoM_red_D"/>
    <property type="match status" value="1"/>
</dbReference>
<name>A0B6N8_METTP</name>
<keyword evidence="1" id="KW-0484">Methanogenesis</keyword>
<dbReference type="OrthoDB" id="109281at2157"/>
<dbReference type="HOGENOM" id="CLU_118415_0_0_2"/>
<proteinExistence type="predicted"/>
<dbReference type="GO" id="GO:0015948">
    <property type="term" value="P:methanogenesis"/>
    <property type="evidence" value="ECO:0007669"/>
    <property type="project" value="UniProtKB-KW"/>
</dbReference>
<reference evidence="2 3" key="1">
    <citation type="submission" date="2006-10" db="EMBL/GenBank/DDBJ databases">
        <title>Complete sequence of Methanosaeta thermophila PT.</title>
        <authorList>
            <consortium name="US DOE Joint Genome Institute"/>
            <person name="Copeland A."/>
            <person name="Lucas S."/>
            <person name="Lapidus A."/>
            <person name="Barry K."/>
            <person name="Detter J.C."/>
            <person name="Glavina del Rio T."/>
            <person name="Hammon N."/>
            <person name="Israni S."/>
            <person name="Pitluck S."/>
            <person name="Chain P."/>
            <person name="Malfatti S."/>
            <person name="Shin M."/>
            <person name="Vergez L."/>
            <person name="Schmutz J."/>
            <person name="Larimer F."/>
            <person name="Land M."/>
            <person name="Hauser L."/>
            <person name="Kyrpides N."/>
            <person name="Kim E."/>
            <person name="Smith K.S."/>
            <person name="Ingram-Smith C."/>
            <person name="Richardson P."/>
        </authorList>
    </citation>
    <scope>NUCLEOTIDE SEQUENCE [LARGE SCALE GENOMIC DNA]</scope>
    <source>
        <strain evidence="3">DSM 6194 / JCM 14653 / NBRC 101360 / PT</strain>
    </source>
</reference>
<dbReference type="InterPro" id="IPR003901">
    <property type="entry name" value="Me_CoM_Rdtase_D"/>
</dbReference>
<accession>A0B6N8</accession>
<gene>
    <name evidence="2" type="ordered locus">Mthe_0571</name>
</gene>
<dbReference type="STRING" id="349307.Mthe_0571"/>
<protein>
    <submittedName>
        <fullName evidence="2">Methyl-coenzyme M reductase, protein D</fullName>
    </submittedName>
</protein>